<name>A0A3M0GNM2_9ACTN</name>
<dbReference type="GO" id="GO:0008233">
    <property type="term" value="F:peptidase activity"/>
    <property type="evidence" value="ECO:0007669"/>
    <property type="project" value="InterPro"/>
</dbReference>
<dbReference type="CDD" id="cd14846">
    <property type="entry name" value="Peptidase_M15_like"/>
    <property type="match status" value="1"/>
</dbReference>
<keyword evidence="1" id="KW-1133">Transmembrane helix</keyword>
<evidence type="ECO:0000256" key="1">
    <source>
        <dbReference type="SAM" id="Phobius"/>
    </source>
</evidence>
<comment type="caution">
    <text evidence="3">The sequence shown here is derived from an EMBL/GenBank/DDBJ whole genome shotgun (WGS) entry which is preliminary data.</text>
</comment>
<feature type="domain" description="D-alanyl-D-alanine carboxypeptidase-like core" evidence="2">
    <location>
        <begin position="89"/>
        <end position="183"/>
    </location>
</feature>
<dbReference type="AlphaFoldDB" id="A0A3M0GNM2"/>
<dbReference type="SUPFAM" id="SSF55166">
    <property type="entry name" value="Hedgehog/DD-peptidase"/>
    <property type="match status" value="1"/>
</dbReference>
<dbReference type="EMBL" id="REFW01000003">
    <property type="protein sequence ID" value="RMB58886.1"/>
    <property type="molecule type" value="Genomic_DNA"/>
</dbReference>
<evidence type="ECO:0000259" key="2">
    <source>
        <dbReference type="Pfam" id="PF02557"/>
    </source>
</evidence>
<evidence type="ECO:0000313" key="3">
    <source>
        <dbReference type="EMBL" id="RMB58886.1"/>
    </source>
</evidence>
<dbReference type="InterPro" id="IPR009045">
    <property type="entry name" value="Zn_M74/Hedgehog-like"/>
</dbReference>
<keyword evidence="1" id="KW-0812">Transmembrane</keyword>
<dbReference type="Gene3D" id="3.30.1380.10">
    <property type="match status" value="1"/>
</dbReference>
<feature type="transmembrane region" description="Helical" evidence="1">
    <location>
        <begin position="27"/>
        <end position="47"/>
    </location>
</feature>
<dbReference type="Proteomes" id="UP000275256">
    <property type="component" value="Unassembled WGS sequence"/>
</dbReference>
<keyword evidence="1" id="KW-0472">Membrane</keyword>
<protein>
    <submittedName>
        <fullName evidence="3">Peptidase M15</fullName>
    </submittedName>
</protein>
<organism evidence="3 4">
    <name type="scientific">Tessaracoccus antarcticus</name>
    <dbReference type="NCBI Taxonomy" id="2479848"/>
    <lineage>
        <taxon>Bacteria</taxon>
        <taxon>Bacillati</taxon>
        <taxon>Actinomycetota</taxon>
        <taxon>Actinomycetes</taxon>
        <taxon>Propionibacteriales</taxon>
        <taxon>Propionibacteriaceae</taxon>
        <taxon>Tessaracoccus</taxon>
    </lineage>
</organism>
<keyword evidence="4" id="KW-1185">Reference proteome</keyword>
<dbReference type="Pfam" id="PF02557">
    <property type="entry name" value="VanY"/>
    <property type="match status" value="1"/>
</dbReference>
<proteinExistence type="predicted"/>
<dbReference type="OrthoDB" id="3293184at2"/>
<dbReference type="InterPro" id="IPR003709">
    <property type="entry name" value="VanY-like_core_dom"/>
</dbReference>
<reference evidence="3 4" key="1">
    <citation type="submission" date="2018-10" db="EMBL/GenBank/DDBJ databases">
        <title>Tessaracoccus antarcticuss sp. nov., isolated from sediment.</title>
        <authorList>
            <person name="Zhou L.Y."/>
            <person name="Du Z.J."/>
        </authorList>
    </citation>
    <scope>NUCLEOTIDE SEQUENCE [LARGE SCALE GENOMIC DNA]</scope>
    <source>
        <strain evidence="3 4">JDX10</strain>
    </source>
</reference>
<sequence length="215" mass="23257">MNTTTATHRDPLRSTHRTRATRILRRTLVPLTFVAVIGTLAVGFQLMQAPNVSPVEMLSGNDSASERASGELTSPVSAFDGTQPAVANLNSPLLAALQAAATDSRDENIEILVNSGWRSAAYQNQLLEKAVSKYGSPEEAARWVATAETSAHVSGDAVDVAHFDAIGWLSEHGEKYGLCQIYANESWHFELRTDAQASGCPPLFRDPTEDPKMHP</sequence>
<evidence type="ECO:0000313" key="4">
    <source>
        <dbReference type="Proteomes" id="UP000275256"/>
    </source>
</evidence>
<accession>A0A3M0GNM2</accession>
<dbReference type="GO" id="GO:0006508">
    <property type="term" value="P:proteolysis"/>
    <property type="evidence" value="ECO:0007669"/>
    <property type="project" value="InterPro"/>
</dbReference>
<gene>
    <name evidence="3" type="ORF">EAX62_12295</name>
</gene>